<protein>
    <recommendedName>
        <fullName evidence="2">Dihydroorotate dehydrogenase</fullName>
    </recommendedName>
</protein>
<comment type="caution">
    <text evidence="1">The sequence shown here is derived from an EMBL/GenBank/DDBJ whole genome shotgun (WGS) entry which is preliminary data.</text>
</comment>
<proteinExistence type="predicted"/>
<sequence>MTGNARDDDALETLFAAGRSERPSPSGEFLERLAASVDAGTARPAPAPAGLPVLRFAWLGRAFAASGLSGAAALGVWIGFAMPDAIDALTLGSDDTVALATFLPGTDLEAILDE</sequence>
<evidence type="ECO:0000313" key="1">
    <source>
        <dbReference type="EMBL" id="MXY33941.1"/>
    </source>
</evidence>
<name>A0A6B0XZ38_9RHOB</name>
<gene>
    <name evidence="1" type="ORF">F4Y60_07590</name>
</gene>
<reference evidence="1" key="1">
    <citation type="submission" date="2019-09" db="EMBL/GenBank/DDBJ databases">
        <title>Characterisation of the sponge microbiome using genome-centric metagenomics.</title>
        <authorList>
            <person name="Engelberts J.P."/>
            <person name="Robbins S.J."/>
            <person name="De Goeij J.M."/>
            <person name="Aranda M."/>
            <person name="Bell S.C."/>
            <person name="Webster N.S."/>
        </authorList>
    </citation>
    <scope>NUCLEOTIDE SEQUENCE</scope>
    <source>
        <strain evidence="1">SB0664_bin_43</strain>
    </source>
</reference>
<dbReference type="EMBL" id="VXRY01000302">
    <property type="protein sequence ID" value="MXY33941.1"/>
    <property type="molecule type" value="Genomic_DNA"/>
</dbReference>
<evidence type="ECO:0008006" key="2">
    <source>
        <dbReference type="Google" id="ProtNLM"/>
    </source>
</evidence>
<accession>A0A6B0XZ38</accession>
<organism evidence="1">
    <name type="scientific">Boseongicola sp. SB0664_bin_43</name>
    <dbReference type="NCBI Taxonomy" id="2604844"/>
    <lineage>
        <taxon>Bacteria</taxon>
        <taxon>Pseudomonadati</taxon>
        <taxon>Pseudomonadota</taxon>
        <taxon>Alphaproteobacteria</taxon>
        <taxon>Rhodobacterales</taxon>
        <taxon>Paracoccaceae</taxon>
        <taxon>Boseongicola</taxon>
    </lineage>
</organism>
<dbReference type="AlphaFoldDB" id="A0A6B0XZ38"/>